<keyword evidence="9" id="KW-0679">Respiratory chain</keyword>
<reference evidence="10" key="1">
    <citation type="journal article" date="2021" name="Parasit. Vectors">
        <title>Highly rearranged mitochondrial genome in Falcolipeurus lice (Phthiraptera: Philopteridae) from endangered eagles.</title>
        <authorList>
            <person name="Nie Y."/>
            <person name="Fu Y.T."/>
            <person name="Zhang Y."/>
            <person name="Deng Y.P."/>
            <person name="Wang W."/>
            <person name="Tu Y."/>
            <person name="Liu G.H."/>
        </authorList>
    </citation>
    <scope>NUCLEOTIDE SEQUENCE</scope>
</reference>
<gene>
    <name evidence="10" type="primary">nad3</name>
</gene>
<dbReference type="InterPro" id="IPR038430">
    <property type="entry name" value="NDAH_ubi_oxred_su3_sf"/>
</dbReference>
<keyword evidence="4 9" id="KW-0813">Transport</keyword>
<keyword evidence="9" id="KW-0830">Ubiquinone</keyword>
<dbReference type="AlphaFoldDB" id="A0A8F8VV82"/>
<feature type="transmembrane region" description="Helical" evidence="9">
    <location>
        <begin position="12"/>
        <end position="40"/>
    </location>
</feature>
<comment type="subcellular location">
    <subcellularLocation>
        <location evidence="1">Membrane</location>
    </subcellularLocation>
    <subcellularLocation>
        <location evidence="9">Mitochondrion membrane</location>
        <topology evidence="9">Multi-pass membrane protein</topology>
    </subcellularLocation>
</comment>
<dbReference type="EMBL" id="MW696813">
    <property type="protein sequence ID" value="QYC96599.1"/>
    <property type="molecule type" value="Genomic_DNA"/>
</dbReference>
<evidence type="ECO:0000256" key="8">
    <source>
        <dbReference type="ARBA" id="ARBA00049551"/>
    </source>
</evidence>
<evidence type="ECO:0000256" key="6">
    <source>
        <dbReference type="ARBA" id="ARBA00022989"/>
    </source>
</evidence>
<geneLocation type="mitochondrion" evidence="10"/>
<evidence type="ECO:0000256" key="4">
    <source>
        <dbReference type="ARBA" id="ARBA00022448"/>
    </source>
</evidence>
<keyword evidence="9" id="KW-0520">NAD</keyword>
<keyword evidence="9" id="KW-1278">Translocase</keyword>
<evidence type="ECO:0000256" key="5">
    <source>
        <dbReference type="ARBA" id="ARBA00022692"/>
    </source>
</evidence>
<comment type="function">
    <text evidence="9">Core subunit of the mitochondrial membrane respiratory chain NADH dehydrogenase (Complex I) which catalyzes electron transfer from NADH through the respiratory chain, using ubiquinone as an electron acceptor. Essential for the catalytic activity of complex I.</text>
</comment>
<keyword evidence="7 9" id="KW-0472">Membrane</keyword>
<feature type="transmembrane region" description="Helical" evidence="9">
    <location>
        <begin position="66"/>
        <end position="90"/>
    </location>
</feature>
<dbReference type="PANTHER" id="PTHR11058">
    <property type="entry name" value="NADH-UBIQUINONE OXIDOREDUCTASE CHAIN 3"/>
    <property type="match status" value="1"/>
</dbReference>
<comment type="similarity">
    <text evidence="2 9">Belongs to the complex I subunit 3 family.</text>
</comment>
<evidence type="ECO:0000256" key="3">
    <source>
        <dbReference type="ARBA" id="ARBA00021007"/>
    </source>
</evidence>
<sequence length="128" mass="15256">MWYCLSVVGDLMLIFPFTWFFMSFFLVSLIGFISLFFMIYDYSISSNDPFECGFEQLNENRVPVCLHFFMIGILFLVFDIELVVCFPLLFMLFKNVIFWNALWYLVVFVILLGLFIEILIGSLDWKEE</sequence>
<protein>
    <recommendedName>
        <fullName evidence="3 9">NADH-ubiquinone oxidoreductase chain 3</fullName>
        <ecNumber evidence="9">7.1.1.2</ecNumber>
    </recommendedName>
</protein>
<dbReference type="InterPro" id="IPR000440">
    <property type="entry name" value="NADH_UbQ/plastoQ_OxRdtase_su3"/>
</dbReference>
<dbReference type="EC" id="7.1.1.2" evidence="9"/>
<dbReference type="Pfam" id="PF00507">
    <property type="entry name" value="Oxidored_q4"/>
    <property type="match status" value="1"/>
</dbReference>
<accession>A0A8F8VV82</accession>
<dbReference type="PANTHER" id="PTHR11058:SF9">
    <property type="entry name" value="NADH-UBIQUINONE OXIDOREDUCTASE CHAIN 3"/>
    <property type="match status" value="1"/>
</dbReference>
<evidence type="ECO:0000256" key="2">
    <source>
        <dbReference type="ARBA" id="ARBA00008472"/>
    </source>
</evidence>
<feature type="transmembrane region" description="Helical" evidence="9">
    <location>
        <begin position="102"/>
        <end position="123"/>
    </location>
</feature>
<evidence type="ECO:0000256" key="1">
    <source>
        <dbReference type="ARBA" id="ARBA00004370"/>
    </source>
</evidence>
<dbReference type="Gene3D" id="1.20.58.1610">
    <property type="entry name" value="NADH:ubiquinone/plastoquinone oxidoreductase, chain 3"/>
    <property type="match status" value="1"/>
</dbReference>
<evidence type="ECO:0000256" key="7">
    <source>
        <dbReference type="ARBA" id="ARBA00023136"/>
    </source>
</evidence>
<proteinExistence type="inferred from homology"/>
<keyword evidence="9" id="KW-0249">Electron transport</keyword>
<name>A0A8F8VV82_9NEOP</name>
<dbReference type="GO" id="GO:0031966">
    <property type="term" value="C:mitochondrial membrane"/>
    <property type="evidence" value="ECO:0007669"/>
    <property type="project" value="UniProtKB-SubCell"/>
</dbReference>
<evidence type="ECO:0000256" key="9">
    <source>
        <dbReference type="RuleBase" id="RU003640"/>
    </source>
</evidence>
<keyword evidence="5 9" id="KW-0812">Transmembrane</keyword>
<keyword evidence="6 9" id="KW-1133">Transmembrane helix</keyword>
<dbReference type="GO" id="GO:0008137">
    <property type="term" value="F:NADH dehydrogenase (ubiquinone) activity"/>
    <property type="evidence" value="ECO:0007669"/>
    <property type="project" value="UniProtKB-UniRule"/>
</dbReference>
<evidence type="ECO:0000313" key="10">
    <source>
        <dbReference type="EMBL" id="QYC96599.1"/>
    </source>
</evidence>
<keyword evidence="9 10" id="KW-0496">Mitochondrion</keyword>
<organism evidence="10">
    <name type="scientific">Falcolipeurus suturalis</name>
    <dbReference type="NCBI Taxonomy" id="2839002"/>
    <lineage>
        <taxon>Eukaryota</taxon>
        <taxon>Metazoa</taxon>
        <taxon>Ecdysozoa</taxon>
        <taxon>Arthropoda</taxon>
        <taxon>Hexapoda</taxon>
        <taxon>Insecta</taxon>
        <taxon>Pterygota</taxon>
        <taxon>Neoptera</taxon>
        <taxon>Paraneoptera</taxon>
        <taxon>Psocodea</taxon>
        <taxon>Troctomorpha</taxon>
        <taxon>Phthiraptera</taxon>
        <taxon>Ischnocera</taxon>
        <taxon>Philopteridae</taxon>
        <taxon>Falcolipeurus</taxon>
    </lineage>
</organism>
<dbReference type="GO" id="GO:0030964">
    <property type="term" value="C:NADH dehydrogenase complex"/>
    <property type="evidence" value="ECO:0007669"/>
    <property type="project" value="TreeGrafter"/>
</dbReference>
<comment type="catalytic activity">
    <reaction evidence="8 9">
        <text>a ubiquinone + NADH + 5 H(+)(in) = a ubiquinol + NAD(+) + 4 H(+)(out)</text>
        <dbReference type="Rhea" id="RHEA:29091"/>
        <dbReference type="Rhea" id="RHEA-COMP:9565"/>
        <dbReference type="Rhea" id="RHEA-COMP:9566"/>
        <dbReference type="ChEBI" id="CHEBI:15378"/>
        <dbReference type="ChEBI" id="CHEBI:16389"/>
        <dbReference type="ChEBI" id="CHEBI:17976"/>
        <dbReference type="ChEBI" id="CHEBI:57540"/>
        <dbReference type="ChEBI" id="CHEBI:57945"/>
        <dbReference type="EC" id="7.1.1.2"/>
    </reaction>
</comment>